<organism evidence="1 2">
    <name type="scientific">Inconstantimicrobium mannanitabidum</name>
    <dbReference type="NCBI Taxonomy" id="1604901"/>
    <lineage>
        <taxon>Bacteria</taxon>
        <taxon>Bacillati</taxon>
        <taxon>Bacillota</taxon>
        <taxon>Clostridia</taxon>
        <taxon>Eubacteriales</taxon>
        <taxon>Clostridiaceae</taxon>
        <taxon>Inconstantimicrobium</taxon>
    </lineage>
</organism>
<sequence length="236" mass="27676">MPRPKSEIDENEIYEIIHLYVIEKLNGIVSKLSNNGVYNFNKQIAQNPKFARKNGELFKLYKYQVWGGQYKGEDGIGKKKIREIKENNTVRVIGENFTPSIIDIIQLVNDLHSKPEKLISRLCKIFERKEKLIGEYESREIKYIKQIAQLKQKLEMMDKGITNLMFQSQSPGNSLNDMFNMTQKEDSICFYELKNIFNNDNERIMGLLELTHSNEDSKNKILKLNSKLNNDKYSRL</sequence>
<dbReference type="Proteomes" id="UP001058074">
    <property type="component" value="Unassembled WGS sequence"/>
</dbReference>
<accession>A0ACB5RCC0</accession>
<proteinExistence type="predicted"/>
<evidence type="ECO:0000313" key="2">
    <source>
        <dbReference type="Proteomes" id="UP001058074"/>
    </source>
</evidence>
<name>A0ACB5RCC0_9CLOT</name>
<keyword evidence="2" id="KW-1185">Reference proteome</keyword>
<evidence type="ECO:0000313" key="1">
    <source>
        <dbReference type="EMBL" id="GKX66900.1"/>
    </source>
</evidence>
<dbReference type="EMBL" id="BROD01000001">
    <property type="protein sequence ID" value="GKX66900.1"/>
    <property type="molecule type" value="Genomic_DNA"/>
</dbReference>
<comment type="caution">
    <text evidence="1">The sequence shown here is derived from an EMBL/GenBank/DDBJ whole genome shotgun (WGS) entry which is preliminary data.</text>
</comment>
<gene>
    <name evidence="1" type="ORF">rsdtw13_21580</name>
</gene>
<protein>
    <submittedName>
        <fullName evidence="1">Uncharacterized protein</fullName>
    </submittedName>
</protein>
<reference evidence="1" key="1">
    <citation type="journal article" date="2025" name="Int. J. Syst. Evol. Microbiol.">
        <title>Inconstantimicrobium mannanitabidum sp. nov., a novel member of the family Clostridiaceae isolated from anoxic soil under the treatment of reductive soil disinfestation.</title>
        <authorList>
            <person name="Ueki A."/>
            <person name="Tonouchi A."/>
            <person name="Honma S."/>
            <person name="Kaku N."/>
            <person name="Ueki K."/>
        </authorList>
    </citation>
    <scope>NUCLEOTIDE SEQUENCE</scope>
    <source>
        <strain evidence="1">TW13</strain>
    </source>
</reference>